<dbReference type="AlphaFoldDB" id="A0A923LCY7"/>
<comment type="caution">
    <text evidence="6">The sequence shown here is derived from an EMBL/GenBank/DDBJ whole genome shotgun (WGS) entry which is preliminary data.</text>
</comment>
<dbReference type="Pfam" id="PF04397">
    <property type="entry name" value="LytTR"/>
    <property type="match status" value="1"/>
</dbReference>
<organism evidence="6 7">
    <name type="scientific">Anaerosacchariphilus hominis</name>
    <dbReference type="NCBI Taxonomy" id="2763017"/>
    <lineage>
        <taxon>Bacteria</taxon>
        <taxon>Bacillati</taxon>
        <taxon>Bacillota</taxon>
        <taxon>Clostridia</taxon>
        <taxon>Lachnospirales</taxon>
        <taxon>Lachnospiraceae</taxon>
        <taxon>Anaerosacchariphilus</taxon>
    </lineage>
</organism>
<proteinExistence type="predicted"/>
<sequence length="244" mass="29022">MQIAVCDDQEEILKQLKKMLSRFTLVRTVYCYSDPEIFLHTLQDQTYDAVLMDIDWNRKENGLDYAARLYEASPYTKVIYMTAYGMNYMEDIFLNRTNLSGFLKKPIVPEQLEKNLQKIWDERKDSGRLLIHRQGSTLAVPFRDIWYLESSLHKTRVVLKSREYFCNERLTSMMEQLDDRFVNCHKSYIVNMEYISELQGKEILLSDPMERSGSSESDVRRIPISRARNEETRKRYFAYAAERI</sequence>
<feature type="domain" description="HTH LytTR-type" evidence="5">
    <location>
        <begin position="129"/>
        <end position="202"/>
    </location>
</feature>
<dbReference type="SMART" id="SM00850">
    <property type="entry name" value="LytTR"/>
    <property type="match status" value="1"/>
</dbReference>
<comment type="function">
    <text evidence="2">May play the central regulatory role in sporulation. It may be an element of the effector pathway responsible for the activation of sporulation genes in response to nutritional stress. Spo0A may act in concert with spo0H (a sigma factor) to control the expression of some genes that are critical to the sporulation process.</text>
</comment>
<dbReference type="InterPro" id="IPR001789">
    <property type="entry name" value="Sig_transdc_resp-reg_receiver"/>
</dbReference>
<dbReference type="Gene3D" id="2.40.50.1020">
    <property type="entry name" value="LytTr DNA-binding domain"/>
    <property type="match status" value="1"/>
</dbReference>
<dbReference type="InterPro" id="IPR011006">
    <property type="entry name" value="CheY-like_superfamily"/>
</dbReference>
<dbReference type="InterPro" id="IPR007492">
    <property type="entry name" value="LytTR_DNA-bd_dom"/>
</dbReference>
<dbReference type="EMBL" id="JACOOR010000004">
    <property type="protein sequence ID" value="MBC5659837.1"/>
    <property type="molecule type" value="Genomic_DNA"/>
</dbReference>
<dbReference type="PANTHER" id="PTHR37299:SF1">
    <property type="entry name" value="STAGE 0 SPORULATION PROTEIN A HOMOLOG"/>
    <property type="match status" value="1"/>
</dbReference>
<reference evidence="6" key="1">
    <citation type="submission" date="2020-08" db="EMBL/GenBank/DDBJ databases">
        <title>Genome public.</title>
        <authorList>
            <person name="Liu C."/>
            <person name="Sun Q."/>
        </authorList>
    </citation>
    <scope>NUCLEOTIDE SEQUENCE</scope>
    <source>
        <strain evidence="6">NSJ-68</strain>
    </source>
</reference>
<feature type="modified residue" description="4-aspartylphosphate" evidence="3">
    <location>
        <position position="53"/>
    </location>
</feature>
<dbReference type="Gene3D" id="3.40.50.2300">
    <property type="match status" value="1"/>
</dbReference>
<evidence type="ECO:0000313" key="6">
    <source>
        <dbReference type="EMBL" id="MBC5659837.1"/>
    </source>
</evidence>
<keyword evidence="7" id="KW-1185">Reference proteome</keyword>
<feature type="domain" description="Response regulatory" evidence="4">
    <location>
        <begin position="2"/>
        <end position="120"/>
    </location>
</feature>
<evidence type="ECO:0000256" key="2">
    <source>
        <dbReference type="ARBA" id="ARBA00024867"/>
    </source>
</evidence>
<name>A0A923LCY7_9FIRM</name>
<protein>
    <recommendedName>
        <fullName evidence="1">Stage 0 sporulation protein A homolog</fullName>
    </recommendedName>
</protein>
<dbReference type="PROSITE" id="PS50930">
    <property type="entry name" value="HTH_LYTTR"/>
    <property type="match status" value="1"/>
</dbReference>
<dbReference type="GO" id="GO:0000156">
    <property type="term" value="F:phosphorelay response regulator activity"/>
    <property type="evidence" value="ECO:0007669"/>
    <property type="project" value="InterPro"/>
</dbReference>
<accession>A0A923LCY7</accession>
<dbReference type="Proteomes" id="UP000649345">
    <property type="component" value="Unassembled WGS sequence"/>
</dbReference>
<dbReference type="PROSITE" id="PS50110">
    <property type="entry name" value="RESPONSE_REGULATORY"/>
    <property type="match status" value="1"/>
</dbReference>
<dbReference type="Pfam" id="PF00072">
    <property type="entry name" value="Response_reg"/>
    <property type="match status" value="1"/>
</dbReference>
<dbReference type="SUPFAM" id="SSF52172">
    <property type="entry name" value="CheY-like"/>
    <property type="match status" value="1"/>
</dbReference>
<gene>
    <name evidence="6" type="ORF">H8S44_08645</name>
</gene>
<dbReference type="RefSeq" id="WP_186872136.1">
    <property type="nucleotide sequence ID" value="NZ_JACOOR010000004.1"/>
</dbReference>
<dbReference type="PANTHER" id="PTHR37299">
    <property type="entry name" value="TRANSCRIPTIONAL REGULATOR-RELATED"/>
    <property type="match status" value="1"/>
</dbReference>
<dbReference type="InterPro" id="IPR046947">
    <property type="entry name" value="LytR-like"/>
</dbReference>
<evidence type="ECO:0000259" key="5">
    <source>
        <dbReference type="PROSITE" id="PS50930"/>
    </source>
</evidence>
<evidence type="ECO:0000256" key="1">
    <source>
        <dbReference type="ARBA" id="ARBA00018672"/>
    </source>
</evidence>
<evidence type="ECO:0000256" key="3">
    <source>
        <dbReference type="PROSITE-ProRule" id="PRU00169"/>
    </source>
</evidence>
<dbReference type="GO" id="GO:0003677">
    <property type="term" value="F:DNA binding"/>
    <property type="evidence" value="ECO:0007669"/>
    <property type="project" value="InterPro"/>
</dbReference>
<evidence type="ECO:0000259" key="4">
    <source>
        <dbReference type="PROSITE" id="PS50110"/>
    </source>
</evidence>
<evidence type="ECO:0000313" key="7">
    <source>
        <dbReference type="Proteomes" id="UP000649345"/>
    </source>
</evidence>
<keyword evidence="3" id="KW-0597">Phosphoprotein</keyword>
<dbReference type="SMART" id="SM00448">
    <property type="entry name" value="REC"/>
    <property type="match status" value="1"/>
</dbReference>